<keyword evidence="5" id="KW-1185">Reference proteome</keyword>
<protein>
    <recommendedName>
        <fullName evidence="6">Amidase domain-containing protein</fullName>
    </recommendedName>
</protein>
<gene>
    <name evidence="4" type="ORF">HYFRA_00004996</name>
</gene>
<sequence length="621" mass="66719">MTRAVVITWAFISSASAAISESGKTVVVDGIRYHVASDVVSVIGASADMLSRASTAGVDLIPLSIISDSSASFTASILQSTVDYYTKSDDVFNTGFLQSIYLKHTGPSPAAIQYPLDSVLSQYGTKLFMVSREYQSSVQGLEQPITDLQKDIPSGPYFMSAKTGNVYRAYRLYPDTYQAFTEGLKENGDGSYSVLDTAVDRSQTSTIGVPSRLYSTKTDAQPLAGVRLGVKDIYDIAGVKTGGGSRAYYGLYPEKTVTAITVQRLIGAGAVIVGKMVTTQFARGGDWVDYPASWNVRGDGYQDPIGSSTGPAAGIAGYDWLDITLGSDTGGSLRGPASLYGAFGNRPSFGLVSLEGVIPLSTKFDTPGFITRDPVLWHSAAKILYAENITSNFPSMPKKILTIDFPTKDNSTLTPEATTVVMDFLSKLQNFLQADSPVAIDFPKLWEANPPAAANGTSLVDFIGLAYTVCTAVQQYNLLAVPFYADYSAANQGRQPYVEPGVASAWDWGQKNVSSDGYNQSINNGTVFKQWWEENVMKASPESCSESLMLYVIQDGNPVYKPVYRSAPKFTPSIYVGRLVSLAGAPDLVFPIGQAPYNSTVTLKEEMLPIAVNFIAAKGCD</sequence>
<comment type="caution">
    <text evidence="4">The sequence shown here is derived from an EMBL/GenBank/DDBJ whole genome shotgun (WGS) entry which is preliminary data.</text>
</comment>
<evidence type="ECO:0000313" key="4">
    <source>
        <dbReference type="EMBL" id="CAG8949369.1"/>
    </source>
</evidence>
<evidence type="ECO:0000256" key="1">
    <source>
        <dbReference type="SAM" id="SignalP"/>
    </source>
</evidence>
<dbReference type="InterPro" id="IPR023631">
    <property type="entry name" value="Amidase_dom"/>
</dbReference>
<dbReference type="Proteomes" id="UP000696280">
    <property type="component" value="Unassembled WGS sequence"/>
</dbReference>
<dbReference type="AlphaFoldDB" id="A0A9N9PEP1"/>
<reference evidence="4" key="1">
    <citation type="submission" date="2021-07" db="EMBL/GenBank/DDBJ databases">
        <authorList>
            <person name="Durling M."/>
        </authorList>
    </citation>
    <scope>NUCLEOTIDE SEQUENCE</scope>
</reference>
<dbReference type="Gene3D" id="3.90.1300.10">
    <property type="entry name" value="Amidase signature (AS) domain"/>
    <property type="match status" value="1"/>
</dbReference>
<evidence type="ECO:0000259" key="2">
    <source>
        <dbReference type="Pfam" id="PF01425"/>
    </source>
</evidence>
<dbReference type="Pfam" id="PF26053">
    <property type="entry name" value="DUF8016"/>
    <property type="match status" value="1"/>
</dbReference>
<feature type="non-terminal residue" evidence="4">
    <location>
        <position position="621"/>
    </location>
</feature>
<feature type="signal peptide" evidence="1">
    <location>
        <begin position="1"/>
        <end position="17"/>
    </location>
</feature>
<dbReference type="SUPFAM" id="SSF75304">
    <property type="entry name" value="Amidase signature (AS) enzymes"/>
    <property type="match status" value="1"/>
</dbReference>
<dbReference type="OrthoDB" id="5423360at2759"/>
<dbReference type="PANTHER" id="PTHR46310:SF7">
    <property type="entry name" value="AMIDASE 1"/>
    <property type="match status" value="1"/>
</dbReference>
<keyword evidence="1" id="KW-0732">Signal</keyword>
<evidence type="ECO:0008006" key="6">
    <source>
        <dbReference type="Google" id="ProtNLM"/>
    </source>
</evidence>
<dbReference type="InterPro" id="IPR036928">
    <property type="entry name" value="AS_sf"/>
</dbReference>
<feature type="domain" description="Scytalone dehydratase-like protein Arp1 N-terminal" evidence="3">
    <location>
        <begin position="52"/>
        <end position="173"/>
    </location>
</feature>
<organism evidence="4 5">
    <name type="scientific">Hymenoscyphus fraxineus</name>
    <dbReference type="NCBI Taxonomy" id="746836"/>
    <lineage>
        <taxon>Eukaryota</taxon>
        <taxon>Fungi</taxon>
        <taxon>Dikarya</taxon>
        <taxon>Ascomycota</taxon>
        <taxon>Pezizomycotina</taxon>
        <taxon>Leotiomycetes</taxon>
        <taxon>Helotiales</taxon>
        <taxon>Helotiaceae</taxon>
        <taxon>Hymenoscyphus</taxon>
    </lineage>
</organism>
<feature type="domain" description="Amidase" evidence="2">
    <location>
        <begin position="217"/>
        <end position="373"/>
    </location>
</feature>
<proteinExistence type="predicted"/>
<feature type="chain" id="PRO_5040361988" description="Amidase domain-containing protein" evidence="1">
    <location>
        <begin position="18"/>
        <end position="621"/>
    </location>
</feature>
<dbReference type="EMBL" id="CAJVRL010000002">
    <property type="protein sequence ID" value="CAG8949369.1"/>
    <property type="molecule type" value="Genomic_DNA"/>
</dbReference>
<name>A0A9N9PEP1_9HELO</name>
<evidence type="ECO:0000313" key="5">
    <source>
        <dbReference type="Proteomes" id="UP000696280"/>
    </source>
</evidence>
<dbReference type="PANTHER" id="PTHR46310">
    <property type="entry name" value="AMIDASE 1"/>
    <property type="match status" value="1"/>
</dbReference>
<dbReference type="Pfam" id="PF01425">
    <property type="entry name" value="Amidase"/>
    <property type="match status" value="1"/>
</dbReference>
<evidence type="ECO:0000259" key="3">
    <source>
        <dbReference type="Pfam" id="PF26053"/>
    </source>
</evidence>
<dbReference type="InterPro" id="IPR058329">
    <property type="entry name" value="Arp1_N"/>
</dbReference>
<accession>A0A9N9PEP1</accession>